<keyword evidence="3" id="KW-1185">Reference proteome</keyword>
<proteinExistence type="predicted"/>
<evidence type="ECO:0000256" key="1">
    <source>
        <dbReference type="SAM" id="MobiDB-lite"/>
    </source>
</evidence>
<dbReference type="AlphaFoldDB" id="A0AAE2CG74"/>
<feature type="region of interest" description="Disordered" evidence="1">
    <location>
        <begin position="90"/>
        <end position="209"/>
    </location>
</feature>
<reference evidence="2" key="1">
    <citation type="submission" date="2020-06" db="EMBL/GenBank/DDBJ databases">
        <authorList>
            <person name="Li T."/>
            <person name="Hu X."/>
            <person name="Zhang T."/>
            <person name="Song X."/>
            <person name="Zhang H."/>
            <person name="Dai N."/>
            <person name="Sheng W."/>
            <person name="Hou X."/>
            <person name="Wei L."/>
        </authorList>
    </citation>
    <scope>NUCLEOTIDE SEQUENCE</scope>
    <source>
        <strain evidence="2">3651</strain>
        <tissue evidence="2">Leaf</tissue>
    </source>
</reference>
<dbReference type="PANTHER" id="PTHR35103">
    <property type="entry name" value="OS06G0115700 PROTEIN"/>
    <property type="match status" value="1"/>
</dbReference>
<gene>
    <name evidence="2" type="ORF">Salat_2041000</name>
</gene>
<feature type="compositionally biased region" description="Basic and acidic residues" evidence="1">
    <location>
        <begin position="157"/>
        <end position="166"/>
    </location>
</feature>
<accession>A0AAE2CG74</accession>
<dbReference type="Proteomes" id="UP001293254">
    <property type="component" value="Unassembled WGS sequence"/>
</dbReference>
<sequence length="209" mass="23416">MAKRGPCFSMRQISRQIAPNTSTNFTSTPSFKNSHTHTDLQFHLKPYSERQTEAMVVAIGPCKFYGSSLPRPRIYTDLRIDPPLPREKFFKKSQKRHQPAKDPTGSGPDIVGNSSRDGKTPSPPPAPAVIKRRRVVGLVDEDEEDEQREMKRRAAKKLGDDLERVAGKSGMNGSDEDVGTVATRTRSKMNEANVIVNQGKVNKRKRKMV</sequence>
<protein>
    <submittedName>
        <fullName evidence="2">Uncharacterized protein</fullName>
    </submittedName>
</protein>
<name>A0AAE2CG74_9LAMI</name>
<dbReference type="EMBL" id="JACGWO010000008">
    <property type="protein sequence ID" value="KAK4420905.1"/>
    <property type="molecule type" value="Genomic_DNA"/>
</dbReference>
<organism evidence="2 3">
    <name type="scientific">Sesamum alatum</name>
    <dbReference type="NCBI Taxonomy" id="300844"/>
    <lineage>
        <taxon>Eukaryota</taxon>
        <taxon>Viridiplantae</taxon>
        <taxon>Streptophyta</taxon>
        <taxon>Embryophyta</taxon>
        <taxon>Tracheophyta</taxon>
        <taxon>Spermatophyta</taxon>
        <taxon>Magnoliopsida</taxon>
        <taxon>eudicotyledons</taxon>
        <taxon>Gunneridae</taxon>
        <taxon>Pentapetalae</taxon>
        <taxon>asterids</taxon>
        <taxon>lamiids</taxon>
        <taxon>Lamiales</taxon>
        <taxon>Pedaliaceae</taxon>
        <taxon>Sesamum</taxon>
    </lineage>
</organism>
<evidence type="ECO:0000313" key="3">
    <source>
        <dbReference type="Proteomes" id="UP001293254"/>
    </source>
</evidence>
<reference evidence="2" key="2">
    <citation type="journal article" date="2024" name="Plant">
        <title>Genomic evolution and insights into agronomic trait innovations of Sesamum species.</title>
        <authorList>
            <person name="Miao H."/>
            <person name="Wang L."/>
            <person name="Qu L."/>
            <person name="Liu H."/>
            <person name="Sun Y."/>
            <person name="Le M."/>
            <person name="Wang Q."/>
            <person name="Wei S."/>
            <person name="Zheng Y."/>
            <person name="Lin W."/>
            <person name="Duan Y."/>
            <person name="Cao H."/>
            <person name="Xiong S."/>
            <person name="Wang X."/>
            <person name="Wei L."/>
            <person name="Li C."/>
            <person name="Ma Q."/>
            <person name="Ju M."/>
            <person name="Zhao R."/>
            <person name="Li G."/>
            <person name="Mu C."/>
            <person name="Tian Q."/>
            <person name="Mei H."/>
            <person name="Zhang T."/>
            <person name="Gao T."/>
            <person name="Zhang H."/>
        </authorList>
    </citation>
    <scope>NUCLEOTIDE SEQUENCE</scope>
    <source>
        <strain evidence="2">3651</strain>
    </source>
</reference>
<evidence type="ECO:0000313" key="2">
    <source>
        <dbReference type="EMBL" id="KAK4420905.1"/>
    </source>
</evidence>
<comment type="caution">
    <text evidence="2">The sequence shown here is derived from an EMBL/GenBank/DDBJ whole genome shotgun (WGS) entry which is preliminary data.</text>
</comment>
<dbReference type="PANTHER" id="PTHR35103:SF1">
    <property type="entry name" value="OS06G0115700 PROTEIN"/>
    <property type="match status" value="1"/>
</dbReference>